<feature type="compositionally biased region" description="Basic residues" evidence="1">
    <location>
        <begin position="28"/>
        <end position="38"/>
    </location>
</feature>
<feature type="compositionally biased region" description="Low complexity" evidence="1">
    <location>
        <begin position="39"/>
        <end position="54"/>
    </location>
</feature>
<keyword evidence="3" id="KW-1185">Reference proteome</keyword>
<evidence type="ECO:0000313" key="3">
    <source>
        <dbReference type="Proteomes" id="UP000253303"/>
    </source>
</evidence>
<protein>
    <submittedName>
        <fullName evidence="2">Uncharacterized protein</fullName>
    </submittedName>
</protein>
<evidence type="ECO:0000313" key="2">
    <source>
        <dbReference type="EMBL" id="RBQ21258.1"/>
    </source>
</evidence>
<evidence type="ECO:0000256" key="1">
    <source>
        <dbReference type="SAM" id="MobiDB-lite"/>
    </source>
</evidence>
<dbReference type="EMBL" id="QMEY01000001">
    <property type="protein sequence ID" value="RBQ21258.1"/>
    <property type="molecule type" value="Genomic_DNA"/>
</dbReference>
<dbReference type="Proteomes" id="UP000253303">
    <property type="component" value="Unassembled WGS sequence"/>
</dbReference>
<sequence length="140" mass="14713">MPIMALSLRPSTGHASPSSTCWKNAPRWVRRSAGRRQSRNANSVSSAAAATPTSSRRDTDSLRPDSSVRNTATPTTNAGTPPKSAPHDGHPSANTASRPYAPHTTSARRRLPRVTRGCASPASSMIVAVANTANAMFPNP</sequence>
<feature type="compositionally biased region" description="Polar residues" evidence="1">
    <location>
        <begin position="9"/>
        <end position="22"/>
    </location>
</feature>
<dbReference type="AlphaFoldDB" id="A0A366M4S8"/>
<feature type="compositionally biased region" description="Low complexity" evidence="1">
    <location>
        <begin position="70"/>
        <end position="82"/>
    </location>
</feature>
<proteinExistence type="predicted"/>
<accession>A0A366M4S8</accession>
<name>A0A366M4S8_9ACTN</name>
<gene>
    <name evidence="2" type="ORF">DP939_00565</name>
</gene>
<feature type="region of interest" description="Disordered" evidence="1">
    <location>
        <begin position="1"/>
        <end position="119"/>
    </location>
</feature>
<reference evidence="2 3" key="1">
    <citation type="submission" date="2018-06" db="EMBL/GenBank/DDBJ databases">
        <title>Sphaerisporangium craniellae sp. nov., isolated from a marine sponge in the South China Sea.</title>
        <authorList>
            <person name="Li L."/>
        </authorList>
    </citation>
    <scope>NUCLEOTIDE SEQUENCE [LARGE SCALE GENOMIC DNA]</scope>
    <source>
        <strain evidence="2 3">LHW63015</strain>
    </source>
</reference>
<comment type="caution">
    <text evidence="2">The sequence shown here is derived from an EMBL/GenBank/DDBJ whole genome shotgun (WGS) entry which is preliminary data.</text>
</comment>
<organism evidence="2 3">
    <name type="scientific">Spongiactinospora rosea</name>
    <dbReference type="NCBI Taxonomy" id="2248750"/>
    <lineage>
        <taxon>Bacteria</taxon>
        <taxon>Bacillati</taxon>
        <taxon>Actinomycetota</taxon>
        <taxon>Actinomycetes</taxon>
        <taxon>Streptosporangiales</taxon>
        <taxon>Streptosporangiaceae</taxon>
        <taxon>Spongiactinospora</taxon>
    </lineage>
</organism>